<evidence type="ECO:0000256" key="4">
    <source>
        <dbReference type="ARBA" id="ARBA00022801"/>
    </source>
</evidence>
<evidence type="ECO:0000256" key="2">
    <source>
        <dbReference type="ARBA" id="ARBA00022645"/>
    </source>
</evidence>
<dbReference type="AlphaFoldDB" id="A0A9P4TL81"/>
<proteinExistence type="inferred from homology"/>
<evidence type="ECO:0000256" key="1">
    <source>
        <dbReference type="ARBA" id="ARBA00009431"/>
    </source>
</evidence>
<evidence type="ECO:0000256" key="3">
    <source>
        <dbReference type="ARBA" id="ARBA00022670"/>
    </source>
</evidence>
<dbReference type="OrthoDB" id="443318at2759"/>
<feature type="signal peptide" evidence="6">
    <location>
        <begin position="1"/>
        <end position="20"/>
    </location>
</feature>
<dbReference type="InterPro" id="IPR001563">
    <property type="entry name" value="Peptidase_S10"/>
</dbReference>
<dbReference type="EMBL" id="SWKU01000002">
    <property type="protein sequence ID" value="KAF3009717.1"/>
    <property type="molecule type" value="Genomic_DNA"/>
</dbReference>
<dbReference type="PROSITE" id="PS00131">
    <property type="entry name" value="CARBOXYPEPT_SER_SER"/>
    <property type="match status" value="1"/>
</dbReference>
<keyword evidence="5" id="KW-0325">Glycoprotein</keyword>
<name>A0A9P4TL81_CURKU</name>
<protein>
    <recommendedName>
        <fullName evidence="6">Carboxypeptidase</fullName>
        <ecNumber evidence="6">3.4.16.-</ecNumber>
    </recommendedName>
</protein>
<feature type="chain" id="PRO_5040529802" description="Carboxypeptidase" evidence="6">
    <location>
        <begin position="21"/>
        <end position="424"/>
    </location>
</feature>
<dbReference type="PANTHER" id="PTHR11802:SF453">
    <property type="entry name" value="S1, PUTATIVE-RELATED"/>
    <property type="match status" value="1"/>
</dbReference>
<keyword evidence="4 6" id="KW-0378">Hydrolase</keyword>
<dbReference type="Gene3D" id="1.10.287.410">
    <property type="match status" value="1"/>
</dbReference>
<keyword evidence="6" id="KW-0732">Signal</keyword>
<dbReference type="Gene3D" id="3.40.50.1820">
    <property type="entry name" value="alpha/beta hydrolase"/>
    <property type="match status" value="1"/>
</dbReference>
<dbReference type="InterPro" id="IPR018202">
    <property type="entry name" value="Ser_caboxypep_ser_AS"/>
</dbReference>
<dbReference type="EC" id="3.4.16.-" evidence="6"/>
<dbReference type="PANTHER" id="PTHR11802">
    <property type="entry name" value="SERINE PROTEASE FAMILY S10 SERINE CARBOXYPEPTIDASE"/>
    <property type="match status" value="1"/>
</dbReference>
<dbReference type="PROSITE" id="PS00560">
    <property type="entry name" value="CARBOXYPEPT_SER_HIS"/>
    <property type="match status" value="1"/>
</dbReference>
<dbReference type="GO" id="GO:0000324">
    <property type="term" value="C:fungal-type vacuole"/>
    <property type="evidence" value="ECO:0007669"/>
    <property type="project" value="TreeGrafter"/>
</dbReference>
<dbReference type="GO" id="GO:0006508">
    <property type="term" value="P:proteolysis"/>
    <property type="evidence" value="ECO:0007669"/>
    <property type="project" value="UniProtKB-KW"/>
</dbReference>
<dbReference type="InterPro" id="IPR029058">
    <property type="entry name" value="AB_hydrolase_fold"/>
</dbReference>
<evidence type="ECO:0000313" key="8">
    <source>
        <dbReference type="Proteomes" id="UP000801428"/>
    </source>
</evidence>
<gene>
    <name evidence="7" type="ORF">E8E13_008980</name>
</gene>
<comment type="caution">
    <text evidence="7">The sequence shown here is derived from an EMBL/GenBank/DDBJ whole genome shotgun (WGS) entry which is preliminary data.</text>
</comment>
<dbReference type="Proteomes" id="UP000801428">
    <property type="component" value="Unassembled WGS sequence"/>
</dbReference>
<sequence>MFVFNAFTTVTALLAGFAVAAPSAKVDKRYLEERDGVVHNVFEHAATGAKLSYVKNSGICETTPGVNQYSGYLSVGSNMNMWFCWNEYANMVYIDQPIGTGFSYGSDPVTSTVTAAPYVWTFLQAFYAQFTEYENRDFGLFTESYGGHYGPEFAYYLEQQNAAIDKGTVQGEKINLVALGINNGWTDPIISYKAYLDYSVNNTYNQIITKSQYNSYLNTYNSACVPALNKCASSGTNSACSSAQSTCYNDIEGPISESGDFDVYDVREPSNDPYPPETYATYLTNSAVVKAIGAKSTYTECSNSAGNKFDSTGDDSRSLLPALSSVVQSGIQVLMWAGDADWICNWMGNQAAAEAVTYSGSSAFKSAAMKPYTVGGTQTGTFKTQGNLSFLRVFGAGHEVPYYQPATALQVFKQTMQKKAISST</sequence>
<comment type="similarity">
    <text evidence="1 6">Belongs to the peptidase S10 family.</text>
</comment>
<keyword evidence="2 6" id="KW-0121">Carboxypeptidase</keyword>
<evidence type="ECO:0000256" key="5">
    <source>
        <dbReference type="ARBA" id="ARBA00023180"/>
    </source>
</evidence>
<reference evidence="7" key="1">
    <citation type="submission" date="2019-04" db="EMBL/GenBank/DDBJ databases">
        <title>Sequencing of skin fungus with MAO and IRED activity.</title>
        <authorList>
            <person name="Marsaioli A.J."/>
            <person name="Bonatto J.M.C."/>
            <person name="Reis Junior O."/>
        </authorList>
    </citation>
    <scope>NUCLEOTIDE SEQUENCE</scope>
    <source>
        <strain evidence="7">30M1</strain>
    </source>
</reference>
<evidence type="ECO:0000256" key="6">
    <source>
        <dbReference type="RuleBase" id="RU361156"/>
    </source>
</evidence>
<dbReference type="Pfam" id="PF00450">
    <property type="entry name" value="Peptidase_S10"/>
    <property type="match status" value="1"/>
</dbReference>
<accession>A0A9P4TL81</accession>
<dbReference type="SUPFAM" id="SSF53474">
    <property type="entry name" value="alpha/beta-Hydrolases"/>
    <property type="match status" value="1"/>
</dbReference>
<keyword evidence="3 6" id="KW-0645">Protease</keyword>
<dbReference type="InterPro" id="IPR033124">
    <property type="entry name" value="Ser_caboxypep_his_AS"/>
</dbReference>
<evidence type="ECO:0000313" key="7">
    <source>
        <dbReference type="EMBL" id="KAF3009717.1"/>
    </source>
</evidence>
<dbReference type="GO" id="GO:0004185">
    <property type="term" value="F:serine-type carboxypeptidase activity"/>
    <property type="evidence" value="ECO:0007669"/>
    <property type="project" value="UniProtKB-UniRule"/>
</dbReference>
<dbReference type="PRINTS" id="PR00724">
    <property type="entry name" value="CRBOXYPTASEC"/>
</dbReference>
<organism evidence="7 8">
    <name type="scientific">Curvularia kusanoi</name>
    <name type="common">Cochliobolus kusanoi</name>
    <dbReference type="NCBI Taxonomy" id="90978"/>
    <lineage>
        <taxon>Eukaryota</taxon>
        <taxon>Fungi</taxon>
        <taxon>Dikarya</taxon>
        <taxon>Ascomycota</taxon>
        <taxon>Pezizomycotina</taxon>
        <taxon>Dothideomycetes</taxon>
        <taxon>Pleosporomycetidae</taxon>
        <taxon>Pleosporales</taxon>
        <taxon>Pleosporineae</taxon>
        <taxon>Pleosporaceae</taxon>
        <taxon>Curvularia</taxon>
    </lineage>
</organism>
<keyword evidence="8" id="KW-1185">Reference proteome</keyword>